<dbReference type="RefSeq" id="WP_158509567.1">
    <property type="nucleotide sequence ID" value="NZ_AP014924.1"/>
</dbReference>
<proteinExistence type="predicted"/>
<keyword evidence="2" id="KW-1185">Reference proteome</keyword>
<dbReference type="KEGG" id="lpil:LIP_1238"/>
<dbReference type="AlphaFoldDB" id="A0A0K2SJ30"/>
<name>A0A0K2SJ30_LIMPI</name>
<dbReference type="Proteomes" id="UP000065807">
    <property type="component" value="Chromosome"/>
</dbReference>
<dbReference type="Pfam" id="PF14106">
    <property type="entry name" value="DUF4279"/>
    <property type="match status" value="1"/>
</dbReference>
<accession>A0A0K2SJ30</accession>
<evidence type="ECO:0000313" key="1">
    <source>
        <dbReference type="EMBL" id="BAS27095.1"/>
    </source>
</evidence>
<sequence>MTTPRHHDEGILQRAALRVAGSGLDGDWVTSQLSLAPTRFTKEGTVGPGGVRAVTNVWRYTVPVPTDRPMETHLRALVSDLRPRQAVLKRMAQDWSVTVWCSYVTDYAQGTFQIPPDVMAFLSETGVSITVSVFSWGMVRVDEDEADD</sequence>
<protein>
    <recommendedName>
        <fullName evidence="3">DUF4279 domain-containing protein</fullName>
    </recommendedName>
</protein>
<evidence type="ECO:0000313" key="2">
    <source>
        <dbReference type="Proteomes" id="UP000065807"/>
    </source>
</evidence>
<evidence type="ECO:0008006" key="3">
    <source>
        <dbReference type="Google" id="ProtNLM"/>
    </source>
</evidence>
<dbReference type="STRING" id="1555112.LIP_1238"/>
<dbReference type="InterPro" id="IPR025459">
    <property type="entry name" value="DUF4279"/>
</dbReference>
<organism evidence="1 2">
    <name type="scientific">Limnochorda pilosa</name>
    <dbReference type="NCBI Taxonomy" id="1555112"/>
    <lineage>
        <taxon>Bacteria</taxon>
        <taxon>Bacillati</taxon>
        <taxon>Bacillota</taxon>
        <taxon>Limnochordia</taxon>
        <taxon>Limnochordales</taxon>
        <taxon>Limnochordaceae</taxon>
        <taxon>Limnochorda</taxon>
    </lineage>
</organism>
<reference evidence="2" key="1">
    <citation type="submission" date="2015-07" db="EMBL/GenBank/DDBJ databases">
        <title>Complete genome sequence and phylogenetic analysis of Limnochorda pilosa.</title>
        <authorList>
            <person name="Watanabe M."/>
            <person name="Kojima H."/>
            <person name="Fukui M."/>
        </authorList>
    </citation>
    <scope>NUCLEOTIDE SEQUENCE [LARGE SCALE GENOMIC DNA]</scope>
    <source>
        <strain evidence="2">HC45</strain>
    </source>
</reference>
<dbReference type="EMBL" id="AP014924">
    <property type="protein sequence ID" value="BAS27095.1"/>
    <property type="molecule type" value="Genomic_DNA"/>
</dbReference>
<gene>
    <name evidence="1" type="ORF">LIP_1238</name>
</gene>
<reference evidence="2" key="2">
    <citation type="journal article" date="2016" name="Int. J. Syst. Evol. Microbiol.">
        <title>Complete genome sequence and cell structure of Limnochorda pilosa, a Gram-negative spore-former within the phylum Firmicutes.</title>
        <authorList>
            <person name="Watanabe M."/>
            <person name="Kojima H."/>
            <person name="Fukui M."/>
        </authorList>
    </citation>
    <scope>NUCLEOTIDE SEQUENCE [LARGE SCALE GENOMIC DNA]</scope>
    <source>
        <strain evidence="2">HC45</strain>
    </source>
</reference>